<comment type="caution">
    <text evidence="1">The sequence shown here is derived from an EMBL/GenBank/DDBJ whole genome shotgun (WGS) entry which is preliminary data.</text>
</comment>
<dbReference type="EMBL" id="JAYKXP010000008">
    <property type="protein sequence ID" value="KAK7054997.1"/>
    <property type="molecule type" value="Genomic_DNA"/>
</dbReference>
<dbReference type="PANTHER" id="PTHR13271:SF147">
    <property type="entry name" value="PROTEIN-LYSINE N-METHYLTRANSFERASE EFM1-RELATED"/>
    <property type="match status" value="1"/>
</dbReference>
<gene>
    <name evidence="1" type="ORF">VNI00_003460</name>
</gene>
<sequence>MLPPTEKMRTGLHFTSEERELFKGSNLFGAIEDRENECRLEWGQCVKLVTSSKPEWAEAFTWELYLTATTHISSRAFPSTLLSRDPSLQSSPSTEPVLLPGVDSLNHARGKPVSWVIDKPTEEPSTLIPDDLCISLVVHYTVAAGEEVLNNYGAKPNSELILGYGFSLPENPDDTILLKIGGSAADTKRWEVGRSARGMDGLWAEILSLLTQGSAAEPTYEDQLDASGMLTEMAEALISRLPPVRREFDPSKVRPEVVKMYQDYIEGQHDILDSVLQYAKNKEQEAIDSAREEGVDLVFED</sequence>
<evidence type="ECO:0000313" key="2">
    <source>
        <dbReference type="Proteomes" id="UP001383192"/>
    </source>
</evidence>
<dbReference type="GO" id="GO:0005634">
    <property type="term" value="C:nucleus"/>
    <property type="evidence" value="ECO:0007669"/>
    <property type="project" value="TreeGrafter"/>
</dbReference>
<dbReference type="SUPFAM" id="SSF82199">
    <property type="entry name" value="SET domain"/>
    <property type="match status" value="1"/>
</dbReference>
<dbReference type="AlphaFoldDB" id="A0AAW0DT73"/>
<dbReference type="GO" id="GO:0016279">
    <property type="term" value="F:protein-lysine N-methyltransferase activity"/>
    <property type="evidence" value="ECO:0007669"/>
    <property type="project" value="TreeGrafter"/>
</dbReference>
<protein>
    <recommendedName>
        <fullName evidence="3">SET domain-containing protein</fullName>
    </recommendedName>
</protein>
<organism evidence="1 2">
    <name type="scientific">Paramarasmius palmivorus</name>
    <dbReference type="NCBI Taxonomy" id="297713"/>
    <lineage>
        <taxon>Eukaryota</taxon>
        <taxon>Fungi</taxon>
        <taxon>Dikarya</taxon>
        <taxon>Basidiomycota</taxon>
        <taxon>Agaricomycotina</taxon>
        <taxon>Agaricomycetes</taxon>
        <taxon>Agaricomycetidae</taxon>
        <taxon>Agaricales</taxon>
        <taxon>Marasmiineae</taxon>
        <taxon>Marasmiaceae</taxon>
        <taxon>Paramarasmius</taxon>
    </lineage>
</organism>
<proteinExistence type="predicted"/>
<name>A0AAW0DT73_9AGAR</name>
<dbReference type="Proteomes" id="UP001383192">
    <property type="component" value="Unassembled WGS sequence"/>
</dbReference>
<dbReference type="InterPro" id="IPR046341">
    <property type="entry name" value="SET_dom_sf"/>
</dbReference>
<dbReference type="InterPro" id="IPR050600">
    <property type="entry name" value="SETD3_SETD6_MTase"/>
</dbReference>
<dbReference type="Gene3D" id="3.90.1410.10">
    <property type="entry name" value="set domain protein methyltransferase, domain 1"/>
    <property type="match status" value="1"/>
</dbReference>
<reference evidence="1 2" key="1">
    <citation type="submission" date="2024-01" db="EMBL/GenBank/DDBJ databases">
        <title>A draft genome for a cacao thread blight-causing isolate of Paramarasmius palmivorus.</title>
        <authorList>
            <person name="Baruah I.K."/>
            <person name="Bukari Y."/>
            <person name="Amoako-Attah I."/>
            <person name="Meinhardt L.W."/>
            <person name="Bailey B.A."/>
            <person name="Cohen S.P."/>
        </authorList>
    </citation>
    <scope>NUCLEOTIDE SEQUENCE [LARGE SCALE GENOMIC DNA]</scope>
    <source>
        <strain evidence="1 2">GH-12</strain>
    </source>
</reference>
<keyword evidence="2" id="KW-1185">Reference proteome</keyword>
<evidence type="ECO:0008006" key="3">
    <source>
        <dbReference type="Google" id="ProtNLM"/>
    </source>
</evidence>
<dbReference type="PANTHER" id="PTHR13271">
    <property type="entry name" value="UNCHARACTERIZED PUTATIVE METHYLTRANSFERASE"/>
    <property type="match status" value="1"/>
</dbReference>
<evidence type="ECO:0000313" key="1">
    <source>
        <dbReference type="EMBL" id="KAK7054997.1"/>
    </source>
</evidence>
<accession>A0AAW0DT73</accession>